<keyword evidence="1" id="KW-0472">Membrane</keyword>
<feature type="transmembrane region" description="Helical" evidence="1">
    <location>
        <begin position="155"/>
        <end position="174"/>
    </location>
</feature>
<dbReference type="Proteomes" id="UP000245919">
    <property type="component" value="Chromosome"/>
</dbReference>
<dbReference type="InterPro" id="IPR000160">
    <property type="entry name" value="GGDEF_dom"/>
</dbReference>
<dbReference type="RefSeq" id="WP_109990987.1">
    <property type="nucleotide sequence ID" value="NZ_CP028160.1"/>
</dbReference>
<feature type="domain" description="GGDEF" evidence="2">
    <location>
        <begin position="246"/>
        <end position="381"/>
    </location>
</feature>
<keyword evidence="1" id="KW-0812">Transmembrane</keyword>
<evidence type="ECO:0000259" key="2">
    <source>
        <dbReference type="PROSITE" id="PS50887"/>
    </source>
</evidence>
<gene>
    <name evidence="3" type="ORF">LL14B4_06895</name>
</gene>
<keyword evidence="1" id="KW-1133">Transmembrane helix</keyword>
<dbReference type="NCBIfam" id="TIGR00254">
    <property type="entry name" value="GGDEF"/>
    <property type="match status" value="1"/>
</dbReference>
<feature type="transmembrane region" description="Helical" evidence="1">
    <location>
        <begin position="123"/>
        <end position="143"/>
    </location>
</feature>
<feature type="transmembrane region" description="Helical" evidence="1">
    <location>
        <begin position="46"/>
        <end position="67"/>
    </location>
</feature>
<feature type="transmembrane region" description="Helical" evidence="1">
    <location>
        <begin position="12"/>
        <end position="34"/>
    </location>
</feature>
<dbReference type="GeneID" id="89633512"/>
<feature type="transmembrane region" description="Helical" evidence="1">
    <location>
        <begin position="180"/>
        <end position="208"/>
    </location>
</feature>
<dbReference type="PANTHER" id="PTHR45138:SF9">
    <property type="entry name" value="DIGUANYLATE CYCLASE DGCM-RELATED"/>
    <property type="match status" value="1"/>
</dbReference>
<dbReference type="InterPro" id="IPR043128">
    <property type="entry name" value="Rev_trsase/Diguanyl_cyclase"/>
</dbReference>
<dbReference type="InterPro" id="IPR050469">
    <property type="entry name" value="Diguanylate_Cyclase"/>
</dbReference>
<sequence>MNYINEVLGNHFFIKLFLIPSILGGIYISKNIIYKNQLNVNKYVAYLLYSSNFALWIFILKMLYIEINQVSEYGYLLSDVSLLFIAIAVDYFIVSSYQFIEFTVIPLLLGFCLFYAFSYGLNIKSIIFIGISLITFWLTLYVISKYKASLMDSMFNIALISFSIWFSDIMLSISKFPFNLIYSIGVFFKTFMILLFSKFLFSIISSIVEDYSKFKKYTYIDALTNVYNRRKFEEVMEEITKSDRVKKYSLVIFDVDHFKEINDTFGHNSGDYVLREICYLVEKFLREVEENGQLFRYGGDEFFLIFRNRSGSEIKKVMDQIVRKISVARFNKDSYEINVTISAGISEIREGMNMEQAISYVDNNLYIAKSKGKNGSYYDKKNRDTEQIGSVKI</sequence>
<proteinExistence type="predicted"/>
<evidence type="ECO:0000256" key="1">
    <source>
        <dbReference type="SAM" id="Phobius"/>
    </source>
</evidence>
<accession>A0A2Z3KJZ9</accession>
<dbReference type="Gene3D" id="3.30.70.270">
    <property type="match status" value="1"/>
</dbReference>
<protein>
    <submittedName>
        <fullName evidence="3">GGDEF domain-containing protein</fullName>
    </submittedName>
</protein>
<evidence type="ECO:0000313" key="3">
    <source>
        <dbReference type="EMBL" id="AWN65914.1"/>
    </source>
</evidence>
<dbReference type="Pfam" id="PF00990">
    <property type="entry name" value="GGDEF"/>
    <property type="match status" value="1"/>
</dbReference>
<dbReference type="SMART" id="SM00267">
    <property type="entry name" value="GGDEF"/>
    <property type="match status" value="1"/>
</dbReference>
<feature type="transmembrane region" description="Helical" evidence="1">
    <location>
        <begin position="73"/>
        <end position="92"/>
    </location>
</feature>
<name>A0A2Z3KJZ9_LACLL</name>
<dbReference type="PANTHER" id="PTHR45138">
    <property type="entry name" value="REGULATORY COMPONENTS OF SENSORY TRANSDUCTION SYSTEM"/>
    <property type="match status" value="1"/>
</dbReference>
<dbReference type="CDD" id="cd01949">
    <property type="entry name" value="GGDEF"/>
    <property type="match status" value="1"/>
</dbReference>
<feature type="transmembrane region" description="Helical" evidence="1">
    <location>
        <begin position="99"/>
        <end position="117"/>
    </location>
</feature>
<dbReference type="PROSITE" id="PS50887">
    <property type="entry name" value="GGDEF"/>
    <property type="match status" value="1"/>
</dbReference>
<reference evidence="3 4" key="1">
    <citation type="submission" date="2018-03" db="EMBL/GenBank/DDBJ databases">
        <title>Genome sequence of Lactococcus lactis strain 14B4 from almond drupe.</title>
        <authorList>
            <person name="Tran T.D."/>
            <person name="McGarvey J.A."/>
            <person name="Huynh S."/>
            <person name="Parker C.T."/>
        </authorList>
    </citation>
    <scope>NUCLEOTIDE SEQUENCE [LARGE SCALE GENOMIC DNA]</scope>
    <source>
        <strain evidence="3 4">14B4</strain>
    </source>
</reference>
<dbReference type="EMBL" id="CP028160">
    <property type="protein sequence ID" value="AWN65914.1"/>
    <property type="molecule type" value="Genomic_DNA"/>
</dbReference>
<dbReference type="AlphaFoldDB" id="A0A2Z3KJZ9"/>
<evidence type="ECO:0000313" key="4">
    <source>
        <dbReference type="Proteomes" id="UP000245919"/>
    </source>
</evidence>
<organism evidence="3 4">
    <name type="scientific">Lactococcus lactis subsp. lactis</name>
    <name type="common">Streptococcus lactis</name>
    <dbReference type="NCBI Taxonomy" id="1360"/>
    <lineage>
        <taxon>Bacteria</taxon>
        <taxon>Bacillati</taxon>
        <taxon>Bacillota</taxon>
        <taxon>Bacilli</taxon>
        <taxon>Lactobacillales</taxon>
        <taxon>Streptococcaceae</taxon>
        <taxon>Lactococcus</taxon>
    </lineage>
</organism>
<dbReference type="InterPro" id="IPR029787">
    <property type="entry name" value="Nucleotide_cyclase"/>
</dbReference>
<dbReference type="SUPFAM" id="SSF55073">
    <property type="entry name" value="Nucleotide cyclase"/>
    <property type="match status" value="1"/>
</dbReference>
<dbReference type="GO" id="GO:0052621">
    <property type="term" value="F:diguanylate cyclase activity"/>
    <property type="evidence" value="ECO:0007669"/>
    <property type="project" value="TreeGrafter"/>
</dbReference>